<name>A0A7G5IJ46_9SPHN</name>
<accession>A0A7G5IJ46</accession>
<proteinExistence type="predicted"/>
<organism evidence="1 2">
    <name type="scientific">Sandaracinobacteroides saxicola</name>
    <dbReference type="NCBI Taxonomy" id="2759707"/>
    <lineage>
        <taxon>Bacteria</taxon>
        <taxon>Pseudomonadati</taxon>
        <taxon>Pseudomonadota</taxon>
        <taxon>Alphaproteobacteria</taxon>
        <taxon>Sphingomonadales</taxon>
        <taxon>Sphingosinicellaceae</taxon>
        <taxon>Sandaracinobacteroides</taxon>
    </lineage>
</organism>
<evidence type="ECO:0000313" key="2">
    <source>
        <dbReference type="Proteomes" id="UP000515292"/>
    </source>
</evidence>
<dbReference type="Proteomes" id="UP000515292">
    <property type="component" value="Chromosome"/>
</dbReference>
<gene>
    <name evidence="1" type="ORF">H3309_02475</name>
</gene>
<dbReference type="InterPro" id="IPR021791">
    <property type="entry name" value="Phage_TAC_11"/>
</dbReference>
<dbReference type="Pfam" id="PF11836">
    <property type="entry name" value="Phage_TAC_11"/>
    <property type="match status" value="1"/>
</dbReference>
<dbReference type="KEGG" id="sand:H3309_02475"/>
<dbReference type="RefSeq" id="WP_182297193.1">
    <property type="nucleotide sequence ID" value="NZ_CP059851.1"/>
</dbReference>
<protein>
    <submittedName>
        <fullName evidence="1">Gene transfer agent family protein</fullName>
    </submittedName>
</protein>
<dbReference type="EMBL" id="CP059851">
    <property type="protein sequence ID" value="QMW23388.1"/>
    <property type="molecule type" value="Genomic_DNA"/>
</dbReference>
<dbReference type="AlphaFoldDB" id="A0A7G5IJ46"/>
<evidence type="ECO:0000313" key="1">
    <source>
        <dbReference type="EMBL" id="QMW23388.1"/>
    </source>
</evidence>
<reference evidence="1 2" key="1">
    <citation type="submission" date="2020-07" db="EMBL/GenBank/DDBJ databases">
        <title>Complete genome sequence for Sandaracinobacter sp. M6.</title>
        <authorList>
            <person name="Tang Y."/>
            <person name="Liu Q."/>
            <person name="Guo Z."/>
            <person name="Lei P."/>
            <person name="Huang B."/>
        </authorList>
    </citation>
    <scope>NUCLEOTIDE SEQUENCE [LARGE SCALE GENOMIC DNA]</scope>
    <source>
        <strain evidence="1 2">M6</strain>
    </source>
</reference>
<sequence>MSGQVNPLRGEVSLALEGGEMAFRPSFAALVAAEAEVGSLFALIERAGLGDLRIGEMIALLWHCRARRDESETREAFSERALAAGVVALMPVVKVLFMQLLSGA</sequence>
<keyword evidence="2" id="KW-1185">Reference proteome</keyword>